<sequence length="364" mass="40584">MVEILIGAAAFGRRVDEAYQKLKLSVGSNQDRQQRALENAFSTSTFIYGTVGPVALHAAAGNRGNAAARGATQWIKHTKENLLAKGVNPEAGVRFLNREFKLYDPGPRTAQLVAGNYQMMDMYYGMDNTLFRNRIPAIAEFVHYAMQFDKMGVPFDPNVSGRDAFKQAFNTSNEGWNMDFTQRRVYGQSATQEMSKIIREGISRYGGRLIFEGKSVYGAGIFDLAARQGDTDREAQALFQNFNVRGTPMAPLGQGILEFQWGGQATTPTRAHFLTNWSYAGPSIHGVANRIHMTDKNQTQTGHLNRLMGPTHGLRPIWNNFVNFPLSVYREINRLRGLTVHTSNQTAAENMRDAINLLTLAIHS</sequence>
<organism evidence="1 2">
    <name type="scientific">Ascidiaceihabitans donghaensis</name>
    <dbReference type="NCBI Taxonomy" id="1510460"/>
    <lineage>
        <taxon>Bacteria</taxon>
        <taxon>Pseudomonadati</taxon>
        <taxon>Pseudomonadota</taxon>
        <taxon>Alphaproteobacteria</taxon>
        <taxon>Rhodobacterales</taxon>
        <taxon>Paracoccaceae</taxon>
        <taxon>Ascidiaceihabitans</taxon>
    </lineage>
</organism>
<dbReference type="AlphaFoldDB" id="A0A2R8BHX4"/>
<protein>
    <submittedName>
        <fullName evidence="1">Uncharacterized protein</fullName>
    </submittedName>
</protein>
<dbReference type="Proteomes" id="UP000244880">
    <property type="component" value="Unassembled WGS sequence"/>
</dbReference>
<evidence type="ECO:0000313" key="1">
    <source>
        <dbReference type="EMBL" id="SPH22676.1"/>
    </source>
</evidence>
<dbReference type="EMBL" id="OMOR01000001">
    <property type="protein sequence ID" value="SPH22676.1"/>
    <property type="molecule type" value="Genomic_DNA"/>
</dbReference>
<keyword evidence="2" id="KW-1185">Reference proteome</keyword>
<proteinExistence type="predicted"/>
<gene>
    <name evidence="1" type="ORF">ASD8599_03421</name>
</gene>
<evidence type="ECO:0000313" key="2">
    <source>
        <dbReference type="Proteomes" id="UP000244880"/>
    </source>
</evidence>
<name>A0A2R8BHX4_9RHOB</name>
<reference evidence="1 2" key="1">
    <citation type="submission" date="2018-03" db="EMBL/GenBank/DDBJ databases">
        <authorList>
            <person name="Keele B.F."/>
        </authorList>
    </citation>
    <scope>NUCLEOTIDE SEQUENCE [LARGE SCALE GENOMIC DNA]</scope>
    <source>
        <strain evidence="1 2">CECT 8599</strain>
    </source>
</reference>
<dbReference type="RefSeq" id="WP_108829595.1">
    <property type="nucleotide sequence ID" value="NZ_OMOR01000001.1"/>
</dbReference>
<dbReference type="OrthoDB" id="9255681at2"/>
<accession>A0A2R8BHX4</accession>